<dbReference type="PANTHER" id="PTHR45867:SF3">
    <property type="entry name" value="ACID PHOSPHATASE TYPE 7"/>
    <property type="match status" value="1"/>
</dbReference>
<dbReference type="InterPro" id="IPR004843">
    <property type="entry name" value="Calcineurin-like_PHP"/>
</dbReference>
<dbReference type="Proteomes" id="UP000437017">
    <property type="component" value="Unassembled WGS sequence"/>
</dbReference>
<evidence type="ECO:0000259" key="4">
    <source>
        <dbReference type="Pfam" id="PF00149"/>
    </source>
</evidence>
<gene>
    <name evidence="6" type="ORF">E2I00_018096</name>
</gene>
<feature type="domain" description="Calcineurin-like phosphoesterase" evidence="4">
    <location>
        <begin position="175"/>
        <end position="300"/>
    </location>
</feature>
<evidence type="ECO:0000256" key="2">
    <source>
        <dbReference type="ARBA" id="ARBA00023180"/>
    </source>
</evidence>
<dbReference type="PANTHER" id="PTHR45867">
    <property type="entry name" value="PURPLE ACID PHOSPHATASE"/>
    <property type="match status" value="1"/>
</dbReference>
<keyword evidence="1" id="KW-0732">Signal</keyword>
<reference evidence="6 7" key="1">
    <citation type="journal article" date="2019" name="PLoS ONE">
        <title>Genomic analyses reveal an absence of contemporary introgressive admixture between fin whales and blue whales, despite known hybrids.</title>
        <authorList>
            <person name="Westbury M.V."/>
            <person name="Petersen B."/>
            <person name="Lorenzen E.D."/>
        </authorList>
    </citation>
    <scope>NUCLEOTIDE SEQUENCE [LARGE SCALE GENOMIC DNA]</scope>
    <source>
        <strain evidence="6">FinWhale-01</strain>
    </source>
</reference>
<dbReference type="SUPFAM" id="SSF56300">
    <property type="entry name" value="Metallo-dependent phosphatases"/>
    <property type="match status" value="1"/>
</dbReference>
<name>A0A643BTV7_BALPH</name>
<dbReference type="SUPFAM" id="SSF49363">
    <property type="entry name" value="Purple acid phosphatase, N-terminal domain"/>
    <property type="match status" value="1"/>
</dbReference>
<dbReference type="AlphaFoldDB" id="A0A643BTV7"/>
<proteinExistence type="inferred from homology"/>
<organism evidence="6 7">
    <name type="scientific">Balaenoptera physalus</name>
    <name type="common">Fin whale</name>
    <name type="synonym">Balaena physalus</name>
    <dbReference type="NCBI Taxonomy" id="9770"/>
    <lineage>
        <taxon>Eukaryota</taxon>
        <taxon>Metazoa</taxon>
        <taxon>Chordata</taxon>
        <taxon>Craniata</taxon>
        <taxon>Vertebrata</taxon>
        <taxon>Euteleostomi</taxon>
        <taxon>Mammalia</taxon>
        <taxon>Eutheria</taxon>
        <taxon>Laurasiatheria</taxon>
        <taxon>Artiodactyla</taxon>
        <taxon>Whippomorpha</taxon>
        <taxon>Cetacea</taxon>
        <taxon>Mysticeti</taxon>
        <taxon>Balaenopteridae</taxon>
        <taxon>Balaenoptera</taxon>
    </lineage>
</organism>
<evidence type="ECO:0000256" key="1">
    <source>
        <dbReference type="ARBA" id="ARBA00022729"/>
    </source>
</evidence>
<evidence type="ECO:0000313" key="7">
    <source>
        <dbReference type="Proteomes" id="UP000437017"/>
    </source>
</evidence>
<protein>
    <recommendedName>
        <fullName evidence="3">Purple acid phosphatase</fullName>
        <ecNumber evidence="3">3.1.3.2</ecNumber>
    </recommendedName>
</protein>
<dbReference type="GO" id="GO:0003993">
    <property type="term" value="F:acid phosphatase activity"/>
    <property type="evidence" value="ECO:0007669"/>
    <property type="project" value="UniProtKB-EC"/>
</dbReference>
<dbReference type="Pfam" id="PF14008">
    <property type="entry name" value="Metallophos_C"/>
    <property type="match status" value="1"/>
</dbReference>
<dbReference type="InterPro" id="IPR041792">
    <property type="entry name" value="MPP_PAP"/>
</dbReference>
<comment type="caution">
    <text evidence="6">The sequence shown here is derived from an EMBL/GenBank/DDBJ whole genome shotgun (WGS) entry which is preliminary data.</text>
</comment>
<feature type="domain" description="Purple acid phosphatase C-terminal" evidence="5">
    <location>
        <begin position="362"/>
        <end position="426"/>
    </location>
</feature>
<evidence type="ECO:0000259" key="5">
    <source>
        <dbReference type="Pfam" id="PF14008"/>
    </source>
</evidence>
<dbReference type="Gene3D" id="3.60.21.10">
    <property type="match status" value="2"/>
</dbReference>
<dbReference type="GO" id="GO:0046872">
    <property type="term" value="F:metal ion binding"/>
    <property type="evidence" value="ECO:0007669"/>
    <property type="project" value="InterPro"/>
</dbReference>
<dbReference type="OrthoDB" id="45007at2759"/>
<comment type="similarity">
    <text evidence="3">Belongs to the metallophosphoesterase superfamily. Purple acid phosphatase family.</text>
</comment>
<comment type="catalytic activity">
    <reaction evidence="3">
        <text>a phosphate monoester + H2O = an alcohol + phosphate</text>
        <dbReference type="Rhea" id="RHEA:15017"/>
        <dbReference type="ChEBI" id="CHEBI:15377"/>
        <dbReference type="ChEBI" id="CHEBI:30879"/>
        <dbReference type="ChEBI" id="CHEBI:43474"/>
        <dbReference type="ChEBI" id="CHEBI:67140"/>
        <dbReference type="EC" id="3.1.3.2"/>
    </reaction>
</comment>
<dbReference type="EMBL" id="SGJD01004598">
    <property type="protein sequence ID" value="KAB0391439.1"/>
    <property type="molecule type" value="Genomic_DNA"/>
</dbReference>
<dbReference type="InterPro" id="IPR008963">
    <property type="entry name" value="Purple_acid_Pase-like_N"/>
</dbReference>
<feature type="non-terminal residue" evidence="6">
    <location>
        <position position="1"/>
    </location>
</feature>
<dbReference type="Gene3D" id="2.60.40.380">
    <property type="entry name" value="Purple acid phosphatase-like, N-terminal"/>
    <property type="match status" value="1"/>
</dbReference>
<accession>A0A643BTV7</accession>
<sequence>RLTSKETLFLHCRMGNRHRREMIQDGLTLPLPPFCSPPSLYHVLPSPLLVLLLSAPLFLPGGPGVPKGSQRCPCPTQLWGPLPLRAQGTFSPFVDGGILRRKLYIHQVTLQGLLPGVQYVYRCSSTQGRSRRFLFRALKNGPHWSPCLAVFGDTGADNPRALPRLCRDTQQGRDKFMNLTEPVAASLPYVTCPGNHKERYNFSNYKARFSMPGNREGLWYRYISFSITAPPGRETVLMAGERPPGNLWMSPLDLPRLPLLQSLPLTLRPSLQKANKNRTAPPWIITMGHRPMYCSSADLDDCIWHESKVRKGLLGKFYGLEDLFYKYGDCGLTNASYERLWPIYNYHVFNGSREMPYTHPRGPIHIITGSALSRGCEEWLTPLTLFPRPWSAVRIKEYGYTWLHNLNGTHVHIQQVSGDQDGKIVDDVWVVSDWTISTNQRLERRCPEPSSAPERALPPA</sequence>
<dbReference type="InterPro" id="IPR029052">
    <property type="entry name" value="Metallo-depent_PP-like"/>
</dbReference>
<dbReference type="Pfam" id="PF00149">
    <property type="entry name" value="Metallophos"/>
    <property type="match status" value="1"/>
</dbReference>
<evidence type="ECO:0000313" key="6">
    <source>
        <dbReference type="EMBL" id="KAB0391439.1"/>
    </source>
</evidence>
<keyword evidence="7" id="KW-1185">Reference proteome</keyword>
<evidence type="ECO:0000256" key="3">
    <source>
        <dbReference type="RuleBase" id="RU361203"/>
    </source>
</evidence>
<dbReference type="InterPro" id="IPR025733">
    <property type="entry name" value="PAPs_C"/>
</dbReference>
<feature type="non-terminal residue" evidence="6">
    <location>
        <position position="460"/>
    </location>
</feature>
<dbReference type="EC" id="3.1.3.2" evidence="3"/>
<keyword evidence="2" id="KW-0325">Glycoprotein</keyword>
<keyword evidence="3" id="KW-0378">Hydrolase</keyword>
<dbReference type="CDD" id="cd00839">
    <property type="entry name" value="MPP_PAPs"/>
    <property type="match status" value="1"/>
</dbReference>